<gene>
    <name evidence="1" type="ORF">Pint_00945</name>
</gene>
<dbReference type="Proteomes" id="UP001163603">
    <property type="component" value="Chromosome 1"/>
</dbReference>
<keyword evidence="2" id="KW-1185">Reference proteome</keyword>
<evidence type="ECO:0000313" key="1">
    <source>
        <dbReference type="EMBL" id="KAJ0051566.1"/>
    </source>
</evidence>
<evidence type="ECO:0000313" key="2">
    <source>
        <dbReference type="Proteomes" id="UP001163603"/>
    </source>
</evidence>
<name>A0ACC0ZEJ7_9ROSI</name>
<organism evidence="1 2">
    <name type="scientific">Pistacia integerrima</name>
    <dbReference type="NCBI Taxonomy" id="434235"/>
    <lineage>
        <taxon>Eukaryota</taxon>
        <taxon>Viridiplantae</taxon>
        <taxon>Streptophyta</taxon>
        <taxon>Embryophyta</taxon>
        <taxon>Tracheophyta</taxon>
        <taxon>Spermatophyta</taxon>
        <taxon>Magnoliopsida</taxon>
        <taxon>eudicotyledons</taxon>
        <taxon>Gunneridae</taxon>
        <taxon>Pentapetalae</taxon>
        <taxon>rosids</taxon>
        <taxon>malvids</taxon>
        <taxon>Sapindales</taxon>
        <taxon>Anacardiaceae</taxon>
        <taxon>Pistacia</taxon>
    </lineage>
</organism>
<protein>
    <submittedName>
        <fullName evidence="1">Uncharacterized protein</fullName>
    </submittedName>
</protein>
<dbReference type="EMBL" id="CM047736">
    <property type="protein sequence ID" value="KAJ0051566.1"/>
    <property type="molecule type" value="Genomic_DNA"/>
</dbReference>
<accession>A0ACC0ZEJ7</accession>
<sequence>MGSLTSIIFLFPLSLCLALQPLLIVALESNNNTQNGTQNGSLLDKVCNQSKDKELCFSSFKTNPESERTHDLTSLAMIALNITSSNASNTLEYITFLRKNSSLDPVIEQSLDDCTDNYMDASEQLDDSVAALTANAYKDVRVWVEVAISDAQSCEQGYTTTSGKSSWLLTHHNNIFRKLCYNLLLIMNLLAHK</sequence>
<comment type="caution">
    <text evidence="1">The sequence shown here is derived from an EMBL/GenBank/DDBJ whole genome shotgun (WGS) entry which is preliminary data.</text>
</comment>
<proteinExistence type="predicted"/>
<reference evidence="2" key="1">
    <citation type="journal article" date="2023" name="G3 (Bethesda)">
        <title>Genome assembly and association tests identify interacting loci associated with vigor, precocity, and sex in interspecific pistachio rootstocks.</title>
        <authorList>
            <person name="Palmer W."/>
            <person name="Jacygrad E."/>
            <person name="Sagayaradj S."/>
            <person name="Cavanaugh K."/>
            <person name="Han R."/>
            <person name="Bertier L."/>
            <person name="Beede B."/>
            <person name="Kafkas S."/>
            <person name="Golino D."/>
            <person name="Preece J."/>
            <person name="Michelmore R."/>
        </authorList>
    </citation>
    <scope>NUCLEOTIDE SEQUENCE [LARGE SCALE GENOMIC DNA]</scope>
</reference>